<gene>
    <name evidence="1" type="ORF">CEXT_623071</name>
</gene>
<evidence type="ECO:0000313" key="1">
    <source>
        <dbReference type="EMBL" id="GIX77934.1"/>
    </source>
</evidence>
<keyword evidence="2" id="KW-1185">Reference proteome</keyword>
<accession>A0AAV4MZK6</accession>
<sequence>MSGVESDLEQRLETELAYLSPSRTRNLWGLCSKSYFGKGIVEVLKLYTPIVVDISIAGRGSGQICNLGAAMESGS</sequence>
<name>A0AAV4MZK6_CAEEX</name>
<protein>
    <submittedName>
        <fullName evidence="1">Uncharacterized protein</fullName>
    </submittedName>
</protein>
<dbReference type="EMBL" id="BPLR01020365">
    <property type="protein sequence ID" value="GIX77934.1"/>
    <property type="molecule type" value="Genomic_DNA"/>
</dbReference>
<proteinExistence type="predicted"/>
<reference evidence="1 2" key="1">
    <citation type="submission" date="2021-06" db="EMBL/GenBank/DDBJ databases">
        <title>Caerostris extrusa draft genome.</title>
        <authorList>
            <person name="Kono N."/>
            <person name="Arakawa K."/>
        </authorList>
    </citation>
    <scope>NUCLEOTIDE SEQUENCE [LARGE SCALE GENOMIC DNA]</scope>
</reference>
<dbReference type="AlphaFoldDB" id="A0AAV4MZK6"/>
<evidence type="ECO:0000313" key="2">
    <source>
        <dbReference type="Proteomes" id="UP001054945"/>
    </source>
</evidence>
<comment type="caution">
    <text evidence="1">The sequence shown here is derived from an EMBL/GenBank/DDBJ whole genome shotgun (WGS) entry which is preliminary data.</text>
</comment>
<dbReference type="Proteomes" id="UP001054945">
    <property type="component" value="Unassembled WGS sequence"/>
</dbReference>
<organism evidence="1 2">
    <name type="scientific">Caerostris extrusa</name>
    <name type="common">Bark spider</name>
    <name type="synonym">Caerostris bankana</name>
    <dbReference type="NCBI Taxonomy" id="172846"/>
    <lineage>
        <taxon>Eukaryota</taxon>
        <taxon>Metazoa</taxon>
        <taxon>Ecdysozoa</taxon>
        <taxon>Arthropoda</taxon>
        <taxon>Chelicerata</taxon>
        <taxon>Arachnida</taxon>
        <taxon>Araneae</taxon>
        <taxon>Araneomorphae</taxon>
        <taxon>Entelegynae</taxon>
        <taxon>Araneoidea</taxon>
        <taxon>Araneidae</taxon>
        <taxon>Caerostris</taxon>
    </lineage>
</organism>